<evidence type="ECO:0000313" key="1">
    <source>
        <dbReference type="EMBL" id="RNA12000.1"/>
    </source>
</evidence>
<protein>
    <submittedName>
        <fullName evidence="1">Uncharacterized protein</fullName>
    </submittedName>
</protein>
<name>A0A3M7QL24_BRAPC</name>
<evidence type="ECO:0000313" key="2">
    <source>
        <dbReference type="Proteomes" id="UP000276133"/>
    </source>
</evidence>
<dbReference type="EMBL" id="REGN01005790">
    <property type="protein sequence ID" value="RNA12000.1"/>
    <property type="molecule type" value="Genomic_DNA"/>
</dbReference>
<proteinExistence type="predicted"/>
<reference evidence="1 2" key="1">
    <citation type="journal article" date="2018" name="Sci. Rep.">
        <title>Genomic signatures of local adaptation to the degree of environmental predictability in rotifers.</title>
        <authorList>
            <person name="Franch-Gras L."/>
            <person name="Hahn C."/>
            <person name="Garcia-Roger E.M."/>
            <person name="Carmona M.J."/>
            <person name="Serra M."/>
            <person name="Gomez A."/>
        </authorList>
    </citation>
    <scope>NUCLEOTIDE SEQUENCE [LARGE SCALE GENOMIC DNA]</scope>
    <source>
        <strain evidence="1">HYR1</strain>
    </source>
</reference>
<accession>A0A3M7QL24</accession>
<comment type="caution">
    <text evidence="1">The sequence shown here is derived from an EMBL/GenBank/DDBJ whole genome shotgun (WGS) entry which is preliminary data.</text>
</comment>
<dbReference type="Proteomes" id="UP000276133">
    <property type="component" value="Unassembled WGS sequence"/>
</dbReference>
<keyword evidence="2" id="KW-1185">Reference proteome</keyword>
<organism evidence="1 2">
    <name type="scientific">Brachionus plicatilis</name>
    <name type="common">Marine rotifer</name>
    <name type="synonym">Brachionus muelleri</name>
    <dbReference type="NCBI Taxonomy" id="10195"/>
    <lineage>
        <taxon>Eukaryota</taxon>
        <taxon>Metazoa</taxon>
        <taxon>Spiralia</taxon>
        <taxon>Gnathifera</taxon>
        <taxon>Rotifera</taxon>
        <taxon>Eurotatoria</taxon>
        <taxon>Monogononta</taxon>
        <taxon>Pseudotrocha</taxon>
        <taxon>Ploima</taxon>
        <taxon>Brachionidae</taxon>
        <taxon>Brachionus</taxon>
    </lineage>
</organism>
<dbReference type="AlphaFoldDB" id="A0A3M7QL24"/>
<sequence length="74" mass="8348">MHKTIDKTINLQVLVSFVNCRIPAIVDIPGDLKSYEFKIWTKSISKMILSTIFIRVPENIFKLVKGGALLTTKA</sequence>
<gene>
    <name evidence="1" type="ORF">BpHYR1_022541</name>
</gene>